<comment type="caution">
    <text evidence="1">The sequence shown here is derived from an EMBL/GenBank/DDBJ whole genome shotgun (WGS) entry which is preliminary data.</text>
</comment>
<dbReference type="EMBL" id="JNHI01000001">
    <property type="protein sequence ID" value="KDS33871.1"/>
    <property type="molecule type" value="Genomic_DNA"/>
</dbReference>
<evidence type="ECO:0000313" key="2">
    <source>
        <dbReference type="Proteomes" id="UP000028134"/>
    </source>
</evidence>
<gene>
    <name evidence="1" type="ORF">M097_0131</name>
</gene>
<dbReference type="Proteomes" id="UP000028134">
    <property type="component" value="Unassembled WGS sequence"/>
</dbReference>
<sequence>MFAKLNINELDLDTQIGDKRCNSISHMLNLTLSRVMICKPFFFLNPLFFAFPDFSACHHLTP</sequence>
<reference evidence="1 2" key="1">
    <citation type="submission" date="2014-04" db="EMBL/GenBank/DDBJ databases">
        <authorList>
            <person name="Sears C."/>
            <person name="Carroll K."/>
            <person name="Sack B.R."/>
            <person name="Qadri F."/>
            <person name="Myers L.L."/>
            <person name="Chung G.-T."/>
            <person name="Escheverria P."/>
            <person name="Fraser C.M."/>
            <person name="Sadzewicz L."/>
            <person name="Shefchek K.A."/>
            <person name="Tallon L."/>
            <person name="Das S.P."/>
            <person name="Daugherty S."/>
            <person name="Mongodin E.F."/>
        </authorList>
    </citation>
    <scope>NUCLEOTIDE SEQUENCE [LARGE SCALE GENOMIC DNA]</scope>
    <source>
        <strain evidence="2">3775 SL(B) 10 (iv)</strain>
    </source>
</reference>
<proteinExistence type="predicted"/>
<dbReference type="PATRIC" id="fig|1339350.3.peg.126"/>
<organism evidence="1 2">
    <name type="scientific">Phocaeicola vulgatus str. 3775 SL</name>
    <name type="common">B</name>
    <name type="synonym">iv</name>
    <dbReference type="NCBI Taxonomy" id="1339350"/>
    <lineage>
        <taxon>Bacteria</taxon>
        <taxon>Pseudomonadati</taxon>
        <taxon>Bacteroidota</taxon>
        <taxon>Bacteroidia</taxon>
        <taxon>Bacteroidales</taxon>
        <taxon>Bacteroidaceae</taxon>
        <taxon>Phocaeicola</taxon>
    </lineage>
</organism>
<accession>A0A078RGN9</accession>
<name>A0A078RGN9_PHOVU</name>
<protein>
    <submittedName>
        <fullName evidence="1">Uncharacterized protein</fullName>
    </submittedName>
</protein>
<dbReference type="AlphaFoldDB" id="A0A078RGN9"/>
<evidence type="ECO:0000313" key="1">
    <source>
        <dbReference type="EMBL" id="KDS33871.1"/>
    </source>
</evidence>